<evidence type="ECO:0000313" key="1">
    <source>
        <dbReference type="EMBL" id="SVC01533.1"/>
    </source>
</evidence>
<dbReference type="EMBL" id="UINC01068710">
    <property type="protein sequence ID" value="SVC01533.1"/>
    <property type="molecule type" value="Genomic_DNA"/>
</dbReference>
<gene>
    <name evidence="1" type="ORF">METZ01_LOCUS254387</name>
</gene>
<accession>A0A382IRN7</accession>
<proteinExistence type="predicted"/>
<sequence length="63" mass="7222">MAKIYLKIIDIDQFQDAKVTDESKGTHSVEVDDKDFTDVLDIFTKYLPKIQLHLPGLTEGLRD</sequence>
<reference evidence="1" key="1">
    <citation type="submission" date="2018-05" db="EMBL/GenBank/DDBJ databases">
        <authorList>
            <person name="Lanie J.A."/>
            <person name="Ng W.-L."/>
            <person name="Kazmierczak K.M."/>
            <person name="Andrzejewski T.M."/>
            <person name="Davidsen T.M."/>
            <person name="Wayne K.J."/>
            <person name="Tettelin H."/>
            <person name="Glass J.I."/>
            <person name="Rusch D."/>
            <person name="Podicherti R."/>
            <person name="Tsui H.-C.T."/>
            <person name="Winkler M.E."/>
        </authorList>
    </citation>
    <scope>NUCLEOTIDE SEQUENCE</scope>
</reference>
<protein>
    <submittedName>
        <fullName evidence="1">Uncharacterized protein</fullName>
    </submittedName>
</protein>
<dbReference type="AlphaFoldDB" id="A0A382IRN7"/>
<name>A0A382IRN7_9ZZZZ</name>
<organism evidence="1">
    <name type="scientific">marine metagenome</name>
    <dbReference type="NCBI Taxonomy" id="408172"/>
    <lineage>
        <taxon>unclassified sequences</taxon>
        <taxon>metagenomes</taxon>
        <taxon>ecological metagenomes</taxon>
    </lineage>
</organism>